<dbReference type="OrthoDB" id="10386602at2759"/>
<dbReference type="Proteomes" id="UP000660729">
    <property type="component" value="Unassembled WGS sequence"/>
</dbReference>
<protein>
    <submittedName>
        <fullName evidence="1">Uncharacterized protein</fullName>
    </submittedName>
</protein>
<dbReference type="AlphaFoldDB" id="A0A8H6VRX5"/>
<proteinExistence type="predicted"/>
<name>A0A8H6VRX5_9PEZI</name>
<evidence type="ECO:0000313" key="1">
    <source>
        <dbReference type="EMBL" id="KAF7198344.1"/>
    </source>
</evidence>
<evidence type="ECO:0000313" key="2">
    <source>
        <dbReference type="Proteomes" id="UP000660729"/>
    </source>
</evidence>
<dbReference type="EMBL" id="JABCIY010000001">
    <property type="protein sequence ID" value="KAF7198344.1"/>
    <property type="molecule type" value="Genomic_DNA"/>
</dbReference>
<comment type="caution">
    <text evidence="1">The sequence shown here is derived from an EMBL/GenBank/DDBJ whole genome shotgun (WGS) entry which is preliminary data.</text>
</comment>
<gene>
    <name evidence="1" type="ORF">HII31_00083</name>
</gene>
<sequence>MGLEPKVDVFDEVWAIMDEREAARPVHVWKDRKEPKNAKDLVSRGYGKLPASEKKAYRKAMAALY</sequence>
<keyword evidence="2" id="KW-1185">Reference proteome</keyword>
<accession>A0A8H6VRX5</accession>
<reference evidence="1" key="1">
    <citation type="submission" date="2020-04" db="EMBL/GenBank/DDBJ databases">
        <title>Draft genome resource of the tomato pathogen Pseudocercospora fuligena.</title>
        <authorList>
            <person name="Zaccaron A."/>
        </authorList>
    </citation>
    <scope>NUCLEOTIDE SEQUENCE</scope>
    <source>
        <strain evidence="1">PF001</strain>
    </source>
</reference>
<organism evidence="1 2">
    <name type="scientific">Pseudocercospora fuligena</name>
    <dbReference type="NCBI Taxonomy" id="685502"/>
    <lineage>
        <taxon>Eukaryota</taxon>
        <taxon>Fungi</taxon>
        <taxon>Dikarya</taxon>
        <taxon>Ascomycota</taxon>
        <taxon>Pezizomycotina</taxon>
        <taxon>Dothideomycetes</taxon>
        <taxon>Dothideomycetidae</taxon>
        <taxon>Mycosphaerellales</taxon>
        <taxon>Mycosphaerellaceae</taxon>
        <taxon>Pseudocercospora</taxon>
    </lineage>
</organism>